<protein>
    <submittedName>
        <fullName evidence="2">Uncharacterized protein</fullName>
    </submittedName>
</protein>
<name>A0A8H5WAW8_9HYPO</name>
<dbReference type="EMBL" id="JAAQRI010000002">
    <property type="protein sequence ID" value="KAF5651665.1"/>
    <property type="molecule type" value="Genomic_DNA"/>
</dbReference>
<dbReference type="GeneID" id="59301410"/>
<dbReference type="OrthoDB" id="10547205at2759"/>
<feature type="region of interest" description="Disordered" evidence="1">
    <location>
        <begin position="1"/>
        <end position="20"/>
    </location>
</feature>
<evidence type="ECO:0000313" key="3">
    <source>
        <dbReference type="Proteomes" id="UP000530670"/>
    </source>
</evidence>
<dbReference type="Proteomes" id="UP000530670">
    <property type="component" value="Unassembled WGS sequence"/>
</dbReference>
<comment type="caution">
    <text evidence="2">The sequence shown here is derived from an EMBL/GenBank/DDBJ whole genome shotgun (WGS) entry which is preliminary data.</text>
</comment>
<accession>A0A8H5WAW8</accession>
<reference evidence="2 3" key="1">
    <citation type="submission" date="2020-05" db="EMBL/GenBank/DDBJ databases">
        <title>Identification and distribution of gene clusters putatively required for synthesis of sphingolipid metabolism inhibitors in phylogenetically diverse species of the filamentous fungus Fusarium.</title>
        <authorList>
            <person name="Kim H.-S."/>
            <person name="Busman M."/>
            <person name="Brown D.W."/>
            <person name="Divon H."/>
            <person name="Uhlig S."/>
            <person name="Proctor R.H."/>
        </authorList>
    </citation>
    <scope>NUCLEOTIDE SEQUENCE [LARGE SCALE GENOMIC DNA]</scope>
    <source>
        <strain evidence="2 3">NRRL 66243</strain>
    </source>
</reference>
<dbReference type="AlphaFoldDB" id="A0A8H5WAW8"/>
<dbReference type="RefSeq" id="XP_037212819.1">
    <property type="nucleotide sequence ID" value="XM_037349140.1"/>
</dbReference>
<keyword evidence="3" id="KW-1185">Reference proteome</keyword>
<evidence type="ECO:0000256" key="1">
    <source>
        <dbReference type="SAM" id="MobiDB-lite"/>
    </source>
</evidence>
<organism evidence="2 3">
    <name type="scientific">Fusarium tjaetaba</name>
    <dbReference type="NCBI Taxonomy" id="1567544"/>
    <lineage>
        <taxon>Eukaryota</taxon>
        <taxon>Fungi</taxon>
        <taxon>Dikarya</taxon>
        <taxon>Ascomycota</taxon>
        <taxon>Pezizomycotina</taxon>
        <taxon>Sordariomycetes</taxon>
        <taxon>Hypocreomycetidae</taxon>
        <taxon>Hypocreales</taxon>
        <taxon>Nectriaceae</taxon>
        <taxon>Fusarium</taxon>
        <taxon>Fusarium fujikuroi species complex</taxon>
    </lineage>
</organism>
<gene>
    <name evidence="2" type="ORF">FTJAE_29</name>
</gene>
<proteinExistence type="predicted"/>
<sequence>MPCPSPMDTHSQVDGTIAPPHRGPGLALNWFLEKVRSFEDGFKHVVQWRNRLFAGAGKFLPIACHAALSQQNAMIITMHFKCIGWMALVPVTSQNQWELCWATNGSTTYDMGHVQ</sequence>
<evidence type="ECO:0000313" key="2">
    <source>
        <dbReference type="EMBL" id="KAF5651665.1"/>
    </source>
</evidence>